<evidence type="ECO:0000313" key="1">
    <source>
        <dbReference type="EMBL" id="CAK7352226.1"/>
    </source>
</evidence>
<dbReference type="AlphaFoldDB" id="A0AAV1SIP7"/>
<evidence type="ECO:0008006" key="3">
    <source>
        <dbReference type="Google" id="ProtNLM"/>
    </source>
</evidence>
<dbReference type="EMBL" id="CAWUPB010001194">
    <property type="protein sequence ID" value="CAK7352226.1"/>
    <property type="molecule type" value="Genomic_DNA"/>
</dbReference>
<gene>
    <name evidence="1" type="ORF">DCAF_LOCUS24116</name>
</gene>
<name>A0AAV1SIP7_9ROSI</name>
<comment type="caution">
    <text evidence="1">The sequence shown here is derived from an EMBL/GenBank/DDBJ whole genome shotgun (WGS) entry which is preliminary data.</text>
</comment>
<keyword evidence="2" id="KW-1185">Reference proteome</keyword>
<proteinExistence type="predicted"/>
<reference evidence="1 2" key="1">
    <citation type="submission" date="2024-01" db="EMBL/GenBank/DDBJ databases">
        <authorList>
            <person name="Waweru B."/>
        </authorList>
    </citation>
    <scope>NUCLEOTIDE SEQUENCE [LARGE SCALE GENOMIC DNA]</scope>
</reference>
<accession>A0AAV1SIP7</accession>
<sequence length="205" mass="22167">MSLRVLFGRVTTDWFSGFRSSCVLSSYSSKFLGRIGFPGPRPCSFKGCAFVWASFRPIEFHHSPPPWLRHDWSKLFGLASAFGLYYSMPGRFLSTYSGPVVGLLACIGGLGLRWPRLRRLDVSGSPWPTCCLVLNPIGLHRARSTAVFSPLFIYLLMEAGPSFLSRDGGVWLVGGGVRPGVGPPGHSLSARLGTAASSIPIVSSS</sequence>
<organism evidence="1 2">
    <name type="scientific">Dovyalis caffra</name>
    <dbReference type="NCBI Taxonomy" id="77055"/>
    <lineage>
        <taxon>Eukaryota</taxon>
        <taxon>Viridiplantae</taxon>
        <taxon>Streptophyta</taxon>
        <taxon>Embryophyta</taxon>
        <taxon>Tracheophyta</taxon>
        <taxon>Spermatophyta</taxon>
        <taxon>Magnoliopsida</taxon>
        <taxon>eudicotyledons</taxon>
        <taxon>Gunneridae</taxon>
        <taxon>Pentapetalae</taxon>
        <taxon>rosids</taxon>
        <taxon>fabids</taxon>
        <taxon>Malpighiales</taxon>
        <taxon>Salicaceae</taxon>
        <taxon>Flacourtieae</taxon>
        <taxon>Dovyalis</taxon>
    </lineage>
</organism>
<dbReference type="Proteomes" id="UP001314170">
    <property type="component" value="Unassembled WGS sequence"/>
</dbReference>
<protein>
    <recommendedName>
        <fullName evidence="3">Cytochrome c biogenesis B</fullName>
    </recommendedName>
</protein>
<evidence type="ECO:0000313" key="2">
    <source>
        <dbReference type="Proteomes" id="UP001314170"/>
    </source>
</evidence>